<comment type="caution">
    <text evidence="1">The sequence shown here is derived from an EMBL/GenBank/DDBJ whole genome shotgun (WGS) entry which is preliminary data.</text>
</comment>
<dbReference type="Proteomes" id="UP000623678">
    <property type="component" value="Unassembled WGS sequence"/>
</dbReference>
<name>A0A926EQT2_9FIRM</name>
<dbReference type="EMBL" id="JACRTD010000003">
    <property type="protein sequence ID" value="MBC8584962.1"/>
    <property type="molecule type" value="Genomic_DNA"/>
</dbReference>
<reference evidence="1" key="1">
    <citation type="submission" date="2020-08" db="EMBL/GenBank/DDBJ databases">
        <title>Genome public.</title>
        <authorList>
            <person name="Liu C."/>
            <person name="Sun Q."/>
        </authorList>
    </citation>
    <scope>NUCLEOTIDE SEQUENCE</scope>
    <source>
        <strain evidence="1">NSJ-64</strain>
    </source>
</reference>
<sequence length="114" mass="11524">MANKKKRGQLSAVVAGTGSGGQQISYIPDPNSSLSDVAAAGAGVDTAAQPVTANHVGSLGEGSMFVFAAATVANILCDNLSQTQINLLGNFLSVVTTCVFAILTVESPNDILEN</sequence>
<gene>
    <name evidence="1" type="ORF">H8705_05135</name>
</gene>
<organism evidence="1 2">
    <name type="scientific">Youxingia wuxianensis</name>
    <dbReference type="NCBI Taxonomy" id="2763678"/>
    <lineage>
        <taxon>Bacteria</taxon>
        <taxon>Bacillati</taxon>
        <taxon>Bacillota</taxon>
        <taxon>Clostridia</taxon>
        <taxon>Eubacteriales</taxon>
        <taxon>Oscillospiraceae</taxon>
        <taxon>Youxingia</taxon>
    </lineage>
</organism>
<protein>
    <submittedName>
        <fullName evidence="1">Uncharacterized protein</fullName>
    </submittedName>
</protein>
<dbReference type="AlphaFoldDB" id="A0A926EQT2"/>
<evidence type="ECO:0000313" key="2">
    <source>
        <dbReference type="Proteomes" id="UP000623678"/>
    </source>
</evidence>
<proteinExistence type="predicted"/>
<evidence type="ECO:0000313" key="1">
    <source>
        <dbReference type="EMBL" id="MBC8584962.1"/>
    </source>
</evidence>
<accession>A0A926EQT2</accession>
<dbReference type="RefSeq" id="WP_262394746.1">
    <property type="nucleotide sequence ID" value="NZ_JACRTD010000003.1"/>
</dbReference>
<keyword evidence="2" id="KW-1185">Reference proteome</keyword>